<feature type="compositionally biased region" description="Acidic residues" evidence="13">
    <location>
        <begin position="676"/>
        <end position="685"/>
    </location>
</feature>
<feature type="domain" description="RTR1-type" evidence="14">
    <location>
        <begin position="51"/>
        <end position="142"/>
    </location>
</feature>
<dbReference type="InterPro" id="IPR039693">
    <property type="entry name" value="Rtr1/RPAP2"/>
</dbReference>
<dbReference type="GO" id="GO:0043175">
    <property type="term" value="F:RNA polymerase core enzyme binding"/>
    <property type="evidence" value="ECO:0007669"/>
    <property type="project" value="UniProtKB-UniRule"/>
</dbReference>
<dbReference type="GO" id="GO:0005634">
    <property type="term" value="C:nucleus"/>
    <property type="evidence" value="ECO:0000318"/>
    <property type="project" value="GO_Central"/>
</dbReference>
<dbReference type="GO" id="GO:0008420">
    <property type="term" value="F:RNA polymerase II CTD heptapeptide repeat phosphatase activity"/>
    <property type="evidence" value="ECO:0000318"/>
    <property type="project" value="GO_Central"/>
</dbReference>
<keyword evidence="8 12" id="KW-0539">Nucleus</keyword>
<dbReference type="Gene3D" id="1.25.40.820">
    <property type="match status" value="1"/>
</dbReference>
<comment type="catalytic activity">
    <reaction evidence="9 12">
        <text>O-phospho-L-seryl-[protein] + H2O = L-seryl-[protein] + phosphate</text>
        <dbReference type="Rhea" id="RHEA:20629"/>
        <dbReference type="Rhea" id="RHEA-COMP:9863"/>
        <dbReference type="Rhea" id="RHEA-COMP:11604"/>
        <dbReference type="ChEBI" id="CHEBI:15377"/>
        <dbReference type="ChEBI" id="CHEBI:29999"/>
        <dbReference type="ChEBI" id="CHEBI:43474"/>
        <dbReference type="ChEBI" id="CHEBI:83421"/>
        <dbReference type="EC" id="3.1.3.16"/>
    </reaction>
</comment>
<feature type="region of interest" description="Disordered" evidence="13">
    <location>
        <begin position="154"/>
        <end position="198"/>
    </location>
</feature>
<dbReference type="EnsemblPlants" id="Pp3c6_10400V3.3">
    <property type="protein sequence ID" value="Pp3c6_10400V3.3"/>
    <property type="gene ID" value="Pp3c6_10400"/>
</dbReference>
<evidence type="ECO:0000256" key="13">
    <source>
        <dbReference type="SAM" id="MobiDB-lite"/>
    </source>
</evidence>
<comment type="catalytic activity">
    <reaction evidence="10 12">
        <text>O-phospho-L-threonyl-[protein] + H2O = L-threonyl-[protein] + phosphate</text>
        <dbReference type="Rhea" id="RHEA:47004"/>
        <dbReference type="Rhea" id="RHEA-COMP:11060"/>
        <dbReference type="Rhea" id="RHEA-COMP:11605"/>
        <dbReference type="ChEBI" id="CHEBI:15377"/>
        <dbReference type="ChEBI" id="CHEBI:30013"/>
        <dbReference type="ChEBI" id="CHEBI:43474"/>
        <dbReference type="ChEBI" id="CHEBI:61977"/>
        <dbReference type="EC" id="3.1.3.16"/>
    </reaction>
</comment>
<evidence type="ECO:0000256" key="5">
    <source>
        <dbReference type="ARBA" id="ARBA00022801"/>
    </source>
</evidence>
<evidence type="ECO:0000256" key="9">
    <source>
        <dbReference type="ARBA" id="ARBA00047761"/>
    </source>
</evidence>
<dbReference type="PANTHER" id="PTHR14732:SF0">
    <property type="entry name" value="RNA POLYMERASE II SUBUNIT B1 CTD PHOSPHATASE RPAP2-RELATED"/>
    <property type="match status" value="1"/>
</dbReference>
<feature type="compositionally biased region" description="Basic and acidic residues" evidence="13">
    <location>
        <begin position="377"/>
        <end position="409"/>
    </location>
</feature>
<evidence type="ECO:0000256" key="6">
    <source>
        <dbReference type="ARBA" id="ARBA00022833"/>
    </source>
</evidence>
<dbReference type="GO" id="GO:0008270">
    <property type="term" value="F:zinc ion binding"/>
    <property type="evidence" value="ECO:0007669"/>
    <property type="project" value="UniProtKB-KW"/>
</dbReference>
<dbReference type="Gramene" id="Pp3c6_10400V3.2">
    <property type="protein sequence ID" value="Pp3c6_10400V3.2"/>
    <property type="gene ID" value="Pp3c6_10400"/>
</dbReference>
<evidence type="ECO:0000256" key="7">
    <source>
        <dbReference type="ARBA" id="ARBA00022912"/>
    </source>
</evidence>
<evidence type="ECO:0000256" key="12">
    <source>
        <dbReference type="RuleBase" id="RU367080"/>
    </source>
</evidence>
<keyword evidence="5 12" id="KW-0378">Hydrolase</keyword>
<feature type="region of interest" description="Disordered" evidence="13">
    <location>
        <begin position="666"/>
        <end position="685"/>
    </location>
</feature>
<reference evidence="15 17" key="1">
    <citation type="journal article" date="2008" name="Science">
        <title>The Physcomitrella genome reveals evolutionary insights into the conquest of land by plants.</title>
        <authorList>
            <person name="Rensing S."/>
            <person name="Lang D."/>
            <person name="Zimmer A."/>
            <person name="Terry A."/>
            <person name="Salamov A."/>
            <person name="Shapiro H."/>
            <person name="Nishiyama T."/>
            <person name="Perroud P.-F."/>
            <person name="Lindquist E."/>
            <person name="Kamisugi Y."/>
            <person name="Tanahashi T."/>
            <person name="Sakakibara K."/>
            <person name="Fujita T."/>
            <person name="Oishi K."/>
            <person name="Shin-I T."/>
            <person name="Kuroki Y."/>
            <person name="Toyoda A."/>
            <person name="Suzuki Y."/>
            <person name="Hashimoto A."/>
            <person name="Yamaguchi K."/>
            <person name="Sugano A."/>
            <person name="Kohara Y."/>
            <person name="Fujiyama A."/>
            <person name="Anterola A."/>
            <person name="Aoki S."/>
            <person name="Ashton N."/>
            <person name="Barbazuk W.B."/>
            <person name="Barker E."/>
            <person name="Bennetzen J."/>
            <person name="Bezanilla M."/>
            <person name="Blankenship R."/>
            <person name="Cho S.H."/>
            <person name="Dutcher S."/>
            <person name="Estelle M."/>
            <person name="Fawcett J.A."/>
            <person name="Gundlach H."/>
            <person name="Hanada K."/>
            <person name="Heyl A."/>
            <person name="Hicks K.A."/>
            <person name="Hugh J."/>
            <person name="Lohr M."/>
            <person name="Mayer K."/>
            <person name="Melkozernov A."/>
            <person name="Murata T."/>
            <person name="Nelson D."/>
            <person name="Pils B."/>
            <person name="Prigge M."/>
            <person name="Reiss B."/>
            <person name="Renner T."/>
            <person name="Rombauts S."/>
            <person name="Rushton P."/>
            <person name="Sanderfoot A."/>
            <person name="Schween G."/>
            <person name="Shiu S.-H."/>
            <person name="Stueber K."/>
            <person name="Theodoulou F.L."/>
            <person name="Tu H."/>
            <person name="Van de Peer Y."/>
            <person name="Verrier P.J."/>
            <person name="Waters E."/>
            <person name="Wood A."/>
            <person name="Yang L."/>
            <person name="Cove D."/>
            <person name="Cuming A."/>
            <person name="Hasebe M."/>
            <person name="Lucas S."/>
            <person name="Mishler D.B."/>
            <person name="Reski R."/>
            <person name="Grigoriev I."/>
            <person name="Quatrano R.S."/>
            <person name="Boore J.L."/>
        </authorList>
    </citation>
    <scope>NUCLEOTIDE SEQUENCE [LARGE SCALE GENOMIC DNA]</scope>
    <source>
        <strain evidence="16 17">cv. Gransden 2004</strain>
    </source>
</reference>
<protein>
    <recommendedName>
        <fullName evidence="12">RNA polymerase II subunit B1 CTD phosphatase RPAP2 homolog</fullName>
        <ecNumber evidence="12">3.1.3.16</ecNumber>
    </recommendedName>
</protein>
<keyword evidence="3 12" id="KW-0479">Metal-binding</keyword>
<feature type="compositionally biased region" description="Basic and acidic residues" evidence="13">
    <location>
        <begin position="666"/>
        <end position="675"/>
    </location>
</feature>
<keyword evidence="7 12" id="KW-0904">Protein phosphatase</keyword>
<dbReference type="FunCoup" id="A0A2K1KF55">
    <property type="interactions" value="2629"/>
</dbReference>
<dbReference type="EC" id="3.1.3.16" evidence="12"/>
<dbReference type="EnsemblPlants" id="Pp3c6_10400V3.1">
    <property type="protein sequence ID" value="Pp3c6_10400V3.1"/>
    <property type="gene ID" value="Pp3c6_10400"/>
</dbReference>
<evidence type="ECO:0000313" key="15">
    <source>
        <dbReference type="EMBL" id="PNR52410.1"/>
    </source>
</evidence>
<evidence type="ECO:0000256" key="3">
    <source>
        <dbReference type="ARBA" id="ARBA00022723"/>
    </source>
</evidence>
<evidence type="ECO:0000313" key="16">
    <source>
        <dbReference type="EnsemblPlants" id="Pp3c6_10400V3.1"/>
    </source>
</evidence>
<evidence type="ECO:0000256" key="11">
    <source>
        <dbReference type="PROSITE-ProRule" id="PRU00812"/>
    </source>
</evidence>
<feature type="region of interest" description="Disordered" evidence="13">
    <location>
        <begin position="289"/>
        <end position="308"/>
    </location>
</feature>
<dbReference type="RefSeq" id="XP_024378619.1">
    <property type="nucleotide sequence ID" value="XM_024522851.2"/>
</dbReference>
<comment type="subcellular location">
    <subcellularLocation>
        <location evidence="1 12">Nucleus</location>
    </subcellularLocation>
</comment>
<sequence length="907" mass="98632">MASDDVKAALSAAGAAKARNFERTMKIMKKAVLEVQLILLDGVNTDEQLQAAGKILSQSEYSDVVEERFIAKVCGYTRCANSLDTENMRKGRYRISLSAKKVYDLEESRHFCSPSCLITSKDFGNKLPFRQDLLESAKMLEEILSSVRGSQYTARSKPTRLKEDNVIKPSARPRNVKRGKLRSKETRKAAPASSDLIDSTVEGRGHSEIIISSSKPSGVPADKILTSDNPIDFPSVSSGFNAKDTLIVSELNQNNNLASELNPSYHSVLIVPSTSNFNGKDAKEIVERSTNTPKKHLEKDSLQSSDISSKVETKFGKLSIQERVGDQPNLPIFDYGGASDAIEGYVPLRSRNKVVSSAESKTKTEVSKDGNSSGATSRREQEEQRKRISVERNTSGKEPRTTLRDKVLSSERSSSGHQNEAKVFKEWEGLLSGSSEIGPAKMCITEMDGGTAKSAAESSAAASAASTSGNTRNNGIQGKPSNLKPALKKQAKVKKGIRNVVWADQDKTAFDTGITDSKGRSSSTKVDKALITEDGFEDVKGLEDKIKSMQLEEKELPQTKLVESNLDTVMAARLASAEAIANALTEAATSAATGEVDGSDAVAQAGLSILSATHNAIPARAGSPHEAQDRSGEIPDSMKNCAVDEDELYERAVQAREEIRRLKMPRKHEVESVEEHENDDLIDDLDLEVDANFDDDGDADDDDDDDDDDTSGGFEGASEVGFMAPPKGFKAEVSLFGTIFMALESWTSGAALAHIYGKEPQEEDQYLSVNGREYSRQVVIGDGVSSEILRTFSLCVSRALPEVVRALRLPVPMSTLEVAMGKLIKNMSFVEALPPLSTKQWRMLVIVLLDALSVQRLPRLGVHLMNNRSVLRKVLDSTGTSESEYDVFRDVLLPLGRSPTFSTLSGG</sequence>
<gene>
    <name evidence="16" type="primary">LOC112283754</name>
    <name evidence="15" type="ORF">PHYPA_008784</name>
</gene>
<feature type="region of interest" description="Disordered" evidence="13">
    <location>
        <begin position="691"/>
        <end position="721"/>
    </location>
</feature>
<evidence type="ECO:0000256" key="4">
    <source>
        <dbReference type="ARBA" id="ARBA00022771"/>
    </source>
</evidence>
<dbReference type="KEGG" id="ppp:112283754"/>
<evidence type="ECO:0000259" key="14">
    <source>
        <dbReference type="PROSITE" id="PS51479"/>
    </source>
</evidence>
<dbReference type="Proteomes" id="UP000006727">
    <property type="component" value="Chromosome 6"/>
</dbReference>
<dbReference type="STRING" id="3218.A0A2K1KF55"/>
<dbReference type="Gramene" id="Pp3c6_10400V3.4">
    <property type="protein sequence ID" value="Pp3c6_10400V3.4"/>
    <property type="gene ID" value="Pp3c6_10400"/>
</dbReference>
<dbReference type="PANTHER" id="PTHR14732">
    <property type="entry name" value="RNA POLYMERASE II SUBUNIT B1 CTD PHOSPHATASE RPAP2-RELATED"/>
    <property type="match status" value="1"/>
</dbReference>
<accession>A0A2K1KF55</accession>
<organism evidence="15">
    <name type="scientific">Physcomitrium patens</name>
    <name type="common">Spreading-leaved earth moss</name>
    <name type="synonym">Physcomitrella patens</name>
    <dbReference type="NCBI Taxonomy" id="3218"/>
    <lineage>
        <taxon>Eukaryota</taxon>
        <taxon>Viridiplantae</taxon>
        <taxon>Streptophyta</taxon>
        <taxon>Embryophyta</taxon>
        <taxon>Bryophyta</taxon>
        <taxon>Bryophytina</taxon>
        <taxon>Bryopsida</taxon>
        <taxon>Funariidae</taxon>
        <taxon>Funariales</taxon>
        <taxon>Funariaceae</taxon>
        <taxon>Physcomitrium</taxon>
    </lineage>
</organism>
<comment type="similarity">
    <text evidence="2 11 12">Belongs to the RPAP2 family.</text>
</comment>
<dbReference type="EnsemblPlants" id="Pp3c6_10400V3.2">
    <property type="protein sequence ID" value="Pp3c6_10400V3.2"/>
    <property type="gene ID" value="Pp3c6_10400"/>
</dbReference>
<dbReference type="Pfam" id="PF04181">
    <property type="entry name" value="RPAP2_Rtr1"/>
    <property type="match status" value="1"/>
</dbReference>
<reference evidence="16" key="3">
    <citation type="submission" date="2020-12" db="UniProtKB">
        <authorList>
            <consortium name="EnsemblPlants"/>
        </authorList>
    </citation>
    <scope>IDENTIFICATION</scope>
</reference>
<evidence type="ECO:0000256" key="2">
    <source>
        <dbReference type="ARBA" id="ARBA00005676"/>
    </source>
</evidence>
<feature type="region of interest" description="Disordered" evidence="13">
    <location>
        <begin position="455"/>
        <end position="490"/>
    </location>
</feature>
<dbReference type="InterPro" id="IPR007308">
    <property type="entry name" value="Rtr1/RPAP2_dom"/>
</dbReference>
<dbReference type="EMBL" id="ABEU02000006">
    <property type="protein sequence ID" value="PNR52410.1"/>
    <property type="molecule type" value="Genomic_DNA"/>
</dbReference>
<dbReference type="PROSITE" id="PS51479">
    <property type="entry name" value="ZF_RTR1"/>
    <property type="match status" value="1"/>
</dbReference>
<keyword evidence="6 12" id="KW-0862">Zinc</keyword>
<keyword evidence="17" id="KW-1185">Reference proteome</keyword>
<evidence type="ECO:0000256" key="10">
    <source>
        <dbReference type="ARBA" id="ARBA00048336"/>
    </source>
</evidence>
<dbReference type="PaxDb" id="3218-PP1S317_8V6.1"/>
<dbReference type="EnsemblPlants" id="Pp3c6_10400V3.4">
    <property type="protein sequence ID" value="Pp3c6_10400V3.4"/>
    <property type="gene ID" value="Pp3c6_10400"/>
</dbReference>
<feature type="compositionally biased region" description="Low complexity" evidence="13">
    <location>
        <begin position="455"/>
        <end position="468"/>
    </location>
</feature>
<comment type="function">
    <text evidence="12">Putative RNA polymerase II subunit B1 C-terminal domain (CTD) phosphatase involved in RNA polymerase II transcription regulation.</text>
</comment>
<dbReference type="AlphaFoldDB" id="A0A2K1KF55"/>
<feature type="compositionally biased region" description="Acidic residues" evidence="13">
    <location>
        <begin position="691"/>
        <end position="710"/>
    </location>
</feature>
<keyword evidence="4 12" id="KW-0863">Zinc-finger</keyword>
<dbReference type="Gramene" id="Pp3c6_10400V3.3">
    <property type="protein sequence ID" value="Pp3c6_10400V3.3"/>
    <property type="gene ID" value="Pp3c6_10400"/>
</dbReference>
<feature type="region of interest" description="Disordered" evidence="13">
    <location>
        <begin position="355"/>
        <end position="421"/>
    </location>
</feature>
<feature type="compositionally biased region" description="Polar residues" evidence="13">
    <location>
        <begin position="469"/>
        <end position="480"/>
    </location>
</feature>
<dbReference type="OrthoDB" id="2590500at2759"/>
<dbReference type="InterPro" id="IPR038534">
    <property type="entry name" value="Rtr1/RPAP2_sf"/>
</dbReference>
<evidence type="ECO:0000313" key="17">
    <source>
        <dbReference type="Proteomes" id="UP000006727"/>
    </source>
</evidence>
<evidence type="ECO:0000256" key="8">
    <source>
        <dbReference type="ARBA" id="ARBA00023242"/>
    </source>
</evidence>
<dbReference type="GeneID" id="112283754"/>
<dbReference type="GO" id="GO:0005737">
    <property type="term" value="C:cytoplasm"/>
    <property type="evidence" value="ECO:0000318"/>
    <property type="project" value="GO_Central"/>
</dbReference>
<evidence type="ECO:0000256" key="1">
    <source>
        <dbReference type="ARBA" id="ARBA00004123"/>
    </source>
</evidence>
<feature type="region of interest" description="Disordered" evidence="13">
    <location>
        <begin position="618"/>
        <end position="642"/>
    </location>
</feature>
<name>A0A2K1KF55_PHYPA</name>
<dbReference type="OMA" id="EPPFNEM"/>
<reference evidence="15 17" key="2">
    <citation type="journal article" date="2018" name="Plant J.">
        <title>The Physcomitrella patens chromosome-scale assembly reveals moss genome structure and evolution.</title>
        <authorList>
            <person name="Lang D."/>
            <person name="Ullrich K.K."/>
            <person name="Murat F."/>
            <person name="Fuchs J."/>
            <person name="Jenkins J."/>
            <person name="Haas F.B."/>
            <person name="Piednoel M."/>
            <person name="Gundlach H."/>
            <person name="Van Bel M."/>
            <person name="Meyberg R."/>
            <person name="Vives C."/>
            <person name="Morata J."/>
            <person name="Symeonidi A."/>
            <person name="Hiss M."/>
            <person name="Muchero W."/>
            <person name="Kamisugi Y."/>
            <person name="Saleh O."/>
            <person name="Blanc G."/>
            <person name="Decker E.L."/>
            <person name="van Gessel N."/>
            <person name="Grimwood J."/>
            <person name="Hayes R.D."/>
            <person name="Graham S.W."/>
            <person name="Gunter L.E."/>
            <person name="McDaniel S.F."/>
            <person name="Hoernstein S.N.W."/>
            <person name="Larsson A."/>
            <person name="Li F.W."/>
            <person name="Perroud P.F."/>
            <person name="Phillips J."/>
            <person name="Ranjan P."/>
            <person name="Rokshar D.S."/>
            <person name="Rothfels C.J."/>
            <person name="Schneider L."/>
            <person name="Shu S."/>
            <person name="Stevenson D.W."/>
            <person name="Thummler F."/>
            <person name="Tillich M."/>
            <person name="Villarreal Aguilar J.C."/>
            <person name="Widiez T."/>
            <person name="Wong G.K."/>
            <person name="Wymore A."/>
            <person name="Zhang Y."/>
            <person name="Zimmer A.D."/>
            <person name="Quatrano R.S."/>
            <person name="Mayer K.F.X."/>
            <person name="Goodstein D."/>
            <person name="Casacuberta J.M."/>
            <person name="Vandepoele K."/>
            <person name="Reski R."/>
            <person name="Cuming A.C."/>
            <person name="Tuskan G.A."/>
            <person name="Maumus F."/>
            <person name="Salse J."/>
            <person name="Schmutz J."/>
            <person name="Rensing S.A."/>
        </authorList>
    </citation>
    <scope>NUCLEOTIDE SEQUENCE [LARGE SCALE GENOMIC DNA]</scope>
    <source>
        <strain evidence="16 17">cv. Gransden 2004</strain>
    </source>
</reference>
<dbReference type="Gramene" id="Pp3c6_10400V3.1">
    <property type="protein sequence ID" value="Pp3c6_10400V3.1"/>
    <property type="gene ID" value="Pp3c6_10400"/>
</dbReference>
<proteinExistence type="inferred from homology"/>